<accession>A0ABP4MXV5</accession>
<proteinExistence type="inferred from homology"/>
<feature type="chain" id="PRO_5046767013" description="alpha-L-fucosidase" evidence="6">
    <location>
        <begin position="22"/>
        <end position="912"/>
    </location>
</feature>
<comment type="similarity">
    <text evidence="1">Belongs to the glycosyl hydrolase 29 family.</text>
</comment>
<dbReference type="EC" id="3.2.1.51" evidence="2"/>
<feature type="signal peptide" evidence="6">
    <location>
        <begin position="1"/>
        <end position="21"/>
    </location>
</feature>
<evidence type="ECO:0000256" key="5">
    <source>
        <dbReference type="ARBA" id="ARBA00023295"/>
    </source>
</evidence>
<dbReference type="InterPro" id="IPR000933">
    <property type="entry name" value="Glyco_hydro_29"/>
</dbReference>
<dbReference type="SUPFAM" id="SSF51445">
    <property type="entry name" value="(Trans)glycosidases"/>
    <property type="match status" value="1"/>
</dbReference>
<dbReference type="PANTHER" id="PTHR10030">
    <property type="entry name" value="ALPHA-L-FUCOSIDASE"/>
    <property type="match status" value="1"/>
</dbReference>
<evidence type="ECO:0000313" key="9">
    <source>
        <dbReference type="Proteomes" id="UP001500363"/>
    </source>
</evidence>
<dbReference type="SMART" id="SM00812">
    <property type="entry name" value="Alpha_L_fucos"/>
    <property type="match status" value="1"/>
</dbReference>
<gene>
    <name evidence="8" type="ORF">GCM10009741_65220</name>
</gene>
<evidence type="ECO:0000256" key="1">
    <source>
        <dbReference type="ARBA" id="ARBA00007951"/>
    </source>
</evidence>
<dbReference type="EMBL" id="BAAANC010000003">
    <property type="protein sequence ID" value="GAA1551676.1"/>
    <property type="molecule type" value="Genomic_DNA"/>
</dbReference>
<dbReference type="Proteomes" id="UP001500363">
    <property type="component" value="Unassembled WGS sequence"/>
</dbReference>
<reference evidence="9" key="1">
    <citation type="journal article" date="2019" name="Int. J. Syst. Evol. Microbiol.">
        <title>The Global Catalogue of Microorganisms (GCM) 10K type strain sequencing project: providing services to taxonomists for standard genome sequencing and annotation.</title>
        <authorList>
            <consortium name="The Broad Institute Genomics Platform"/>
            <consortium name="The Broad Institute Genome Sequencing Center for Infectious Disease"/>
            <person name="Wu L."/>
            <person name="Ma J."/>
        </authorList>
    </citation>
    <scope>NUCLEOTIDE SEQUENCE [LARGE SCALE GENOMIC DNA]</scope>
    <source>
        <strain evidence="9">JCM 14303</strain>
    </source>
</reference>
<keyword evidence="4" id="KW-0378">Hydrolase</keyword>
<dbReference type="RefSeq" id="WP_344181113.1">
    <property type="nucleotide sequence ID" value="NZ_BAAANC010000003.1"/>
</dbReference>
<evidence type="ECO:0000313" key="8">
    <source>
        <dbReference type="EMBL" id="GAA1551676.1"/>
    </source>
</evidence>
<evidence type="ECO:0000256" key="3">
    <source>
        <dbReference type="ARBA" id="ARBA00022729"/>
    </source>
</evidence>
<keyword evidence="5" id="KW-0326">Glycosidase</keyword>
<evidence type="ECO:0000256" key="6">
    <source>
        <dbReference type="SAM" id="SignalP"/>
    </source>
</evidence>
<keyword evidence="3 6" id="KW-0732">Signal</keyword>
<protein>
    <recommendedName>
        <fullName evidence="2">alpha-L-fucosidase</fullName>
        <ecNumber evidence="2">3.2.1.51</ecNumber>
    </recommendedName>
</protein>
<dbReference type="Gene3D" id="2.60.120.260">
    <property type="entry name" value="Galactose-binding domain-like"/>
    <property type="match status" value="1"/>
</dbReference>
<name>A0ABP4MXV5_9ACTN</name>
<dbReference type="Pfam" id="PF01120">
    <property type="entry name" value="Alpha_L_fucos"/>
    <property type="match status" value="1"/>
</dbReference>
<keyword evidence="9" id="KW-1185">Reference proteome</keyword>
<evidence type="ECO:0000256" key="4">
    <source>
        <dbReference type="ARBA" id="ARBA00022801"/>
    </source>
</evidence>
<feature type="domain" description="Glycoside hydrolase family 29 N-terminal" evidence="7">
    <location>
        <begin position="470"/>
        <end position="802"/>
    </location>
</feature>
<evidence type="ECO:0000259" key="7">
    <source>
        <dbReference type="Pfam" id="PF01120"/>
    </source>
</evidence>
<evidence type="ECO:0000256" key="2">
    <source>
        <dbReference type="ARBA" id="ARBA00012662"/>
    </source>
</evidence>
<dbReference type="Gene3D" id="3.20.20.80">
    <property type="entry name" value="Glycosidases"/>
    <property type="match status" value="1"/>
</dbReference>
<dbReference type="InterPro" id="IPR057739">
    <property type="entry name" value="Glyco_hydro_29_N"/>
</dbReference>
<sequence length="912" mass="96612">MRILLALSLLIGVVSTVPAVAADPDVLDVSFGGSFSSGNTYTAATGEVMGGTLTRRTGAESQDPARGLVLAGGADGVRFQPSTPISGGAVQRSFLVETAFTPAATQGSLATVTAVGGAIFGRYSGSNLQYGFSSEVNGEWQDVVQSVPVPSAGEQHVLALAYEVDGGGATLHAFLDGQQLPAAVSTSGTATWHPDAGAEIGVGNEVHPSALQRGLVGSVRQVRLATFSGAFNPGDLRLAKPVGSTAKVSVGFEGTIEQGQYVPGLGEKASGLMVAGGKITAPARLKLDGGGVSWRGELGGGGVLAETVVSPDLLDRGTSLIELGGVRLVASGKQSVTLQVGGKSAEVSLPTAAVKEGVKYHYLGLAIEEGKVRVLTAPGVTALSLGVEVGPVDEVRWLTGARGTAYGVGVSSYFGEPSAALKALPCVVGKLKPAQTMPVAEGECVTSLVAKASAIRPEPRQVEWQRMEQTAFLHFGVNTFTGLEWGHGDEDPDLFQPTGLDTDQWARTLRDSGFKLAILTVKHHDGFLLYPSRYSDHSVASSSWQGGQGDVVEAFVKSMRKYGLKVGLYLSPADENQYLDGVYANGSAHTPRTIPTLVPGDDRAGRDLPQYTLTASDYGAYMLNQLYELLTEYGPVDEVWFDGAQGRIPPDKVETYDFPSWYELIRKLAPQATIAVSGPDVRWVGNESGLARPDEFSVVPTITKRNGSPDYALGYAAADQGSRKALLAGRDAGATQLAWWPAESDVSIREGWFHHPEQSPRSVEQLTDIYYKSVGRNSVLLLNIPPDRRGRLDDQDVTRLAEWRAKLAADMPRDLAQGARVIDEGNGTVSVELPQKATVKRVSLGEDIRFGQQVEVGVIEVREQGGWKQVAAFGAVGYKRILALDSPVTTDQVRVRITQARGKVRLTGLSIY</sequence>
<dbReference type="InterPro" id="IPR017853">
    <property type="entry name" value="GH"/>
</dbReference>
<dbReference type="PANTHER" id="PTHR10030:SF37">
    <property type="entry name" value="ALPHA-L-FUCOSIDASE-RELATED"/>
    <property type="match status" value="1"/>
</dbReference>
<comment type="caution">
    <text evidence="8">The sequence shown here is derived from an EMBL/GenBank/DDBJ whole genome shotgun (WGS) entry which is preliminary data.</text>
</comment>
<organism evidence="8 9">
    <name type="scientific">Kribbella lupini</name>
    <dbReference type="NCBI Taxonomy" id="291602"/>
    <lineage>
        <taxon>Bacteria</taxon>
        <taxon>Bacillati</taxon>
        <taxon>Actinomycetota</taxon>
        <taxon>Actinomycetes</taxon>
        <taxon>Propionibacteriales</taxon>
        <taxon>Kribbellaceae</taxon>
        <taxon>Kribbella</taxon>
    </lineage>
</organism>